<keyword evidence="6" id="KW-0597">Phosphoprotein</keyword>
<dbReference type="InterPro" id="IPR002891">
    <property type="entry name" value="APS"/>
</dbReference>
<keyword evidence="6 7" id="KW-0418">Kinase</keyword>
<proteinExistence type="inferred from homology"/>
<feature type="binding site" evidence="6">
    <location>
        <begin position="13"/>
        <end position="20"/>
    </location>
    <ligand>
        <name>ATP</name>
        <dbReference type="ChEBI" id="CHEBI:30616"/>
    </ligand>
</feature>
<keyword evidence="4 6" id="KW-0547">Nucleotide-binding</keyword>
<evidence type="ECO:0000256" key="3">
    <source>
        <dbReference type="ARBA" id="ARBA00022679"/>
    </source>
</evidence>
<name>A0ABV6JAD7_9BACL</name>
<dbReference type="RefSeq" id="WP_204818755.1">
    <property type="nucleotide sequence ID" value="NZ_JANHOF010000005.1"/>
</dbReference>
<dbReference type="EC" id="2.7.1.25" evidence="2 6"/>
<comment type="caution">
    <text evidence="9">The sequence shown here is derived from an EMBL/GenBank/DDBJ whole genome shotgun (WGS) entry which is preliminary data.</text>
</comment>
<keyword evidence="5 6" id="KW-0067">ATP-binding</keyword>
<dbReference type="PANTHER" id="PTHR42700:SF1">
    <property type="entry name" value="SULFATE ADENYLYLTRANSFERASE"/>
    <property type="match status" value="1"/>
</dbReference>
<dbReference type="NCBIfam" id="NF003013">
    <property type="entry name" value="PRK03846.1"/>
    <property type="match status" value="1"/>
</dbReference>
<dbReference type="InterPro" id="IPR027417">
    <property type="entry name" value="P-loop_NTPase"/>
</dbReference>
<dbReference type="InterPro" id="IPR059117">
    <property type="entry name" value="APS_kinase_dom"/>
</dbReference>
<dbReference type="HAMAP" id="MF_00065">
    <property type="entry name" value="Adenylyl_sulf_kinase"/>
    <property type="match status" value="1"/>
</dbReference>
<dbReference type="CDD" id="cd02027">
    <property type="entry name" value="APSK"/>
    <property type="match status" value="1"/>
</dbReference>
<comment type="caution">
    <text evidence="6">Lacks conserved residue(s) required for the propagation of feature annotation.</text>
</comment>
<dbReference type="InterPro" id="IPR050512">
    <property type="entry name" value="Sulf_AdTrans/APS_kinase"/>
</dbReference>
<dbReference type="Pfam" id="PF01583">
    <property type="entry name" value="APS_kinase"/>
    <property type="match status" value="1"/>
</dbReference>
<dbReference type="GO" id="GO:0004020">
    <property type="term" value="F:adenylylsulfate kinase activity"/>
    <property type="evidence" value="ECO:0007669"/>
    <property type="project" value="UniProtKB-EC"/>
</dbReference>
<comment type="catalytic activity">
    <reaction evidence="1 6 7">
        <text>adenosine 5'-phosphosulfate + ATP = 3'-phosphoadenylyl sulfate + ADP + H(+)</text>
        <dbReference type="Rhea" id="RHEA:24152"/>
        <dbReference type="ChEBI" id="CHEBI:15378"/>
        <dbReference type="ChEBI" id="CHEBI:30616"/>
        <dbReference type="ChEBI" id="CHEBI:58243"/>
        <dbReference type="ChEBI" id="CHEBI:58339"/>
        <dbReference type="ChEBI" id="CHEBI:456216"/>
        <dbReference type="EC" id="2.7.1.25"/>
    </reaction>
</comment>
<keyword evidence="10" id="KW-1185">Reference proteome</keyword>
<dbReference type="SUPFAM" id="SSF52540">
    <property type="entry name" value="P-loop containing nucleoside triphosphate hydrolases"/>
    <property type="match status" value="1"/>
</dbReference>
<dbReference type="NCBIfam" id="NF004041">
    <property type="entry name" value="PRK05541.1"/>
    <property type="match status" value="1"/>
</dbReference>
<dbReference type="Proteomes" id="UP001589818">
    <property type="component" value="Unassembled WGS sequence"/>
</dbReference>
<organism evidence="9 10">
    <name type="scientific">Paenibacillus mendelii</name>
    <dbReference type="NCBI Taxonomy" id="206163"/>
    <lineage>
        <taxon>Bacteria</taxon>
        <taxon>Bacillati</taxon>
        <taxon>Bacillota</taxon>
        <taxon>Bacilli</taxon>
        <taxon>Bacillales</taxon>
        <taxon>Paenibacillaceae</taxon>
        <taxon>Paenibacillus</taxon>
    </lineage>
</organism>
<comment type="similarity">
    <text evidence="6 7">Belongs to the APS kinase family.</text>
</comment>
<protein>
    <recommendedName>
        <fullName evidence="2 6">Adenylyl-sulfate kinase</fullName>
        <ecNumber evidence="2 6">2.7.1.25</ecNumber>
    </recommendedName>
    <alternativeName>
        <fullName evidence="6">APS kinase</fullName>
    </alternativeName>
    <alternativeName>
        <fullName evidence="6">ATP adenosine-5'-phosphosulfate 3'-phosphotransferase</fullName>
    </alternativeName>
    <alternativeName>
        <fullName evidence="6">Adenosine-5'-phosphosulfate kinase</fullName>
    </alternativeName>
</protein>
<evidence type="ECO:0000256" key="5">
    <source>
        <dbReference type="ARBA" id="ARBA00022840"/>
    </source>
</evidence>
<comment type="function">
    <text evidence="6 7">Catalyzes the synthesis of activated sulfate.</text>
</comment>
<evidence type="ECO:0000256" key="6">
    <source>
        <dbReference type="HAMAP-Rule" id="MF_00065"/>
    </source>
</evidence>
<dbReference type="PANTHER" id="PTHR42700">
    <property type="entry name" value="SULFATE ADENYLYLTRANSFERASE"/>
    <property type="match status" value="1"/>
</dbReference>
<feature type="domain" description="APS kinase" evidence="8">
    <location>
        <begin position="6"/>
        <end position="152"/>
    </location>
</feature>
<accession>A0ABV6JAD7</accession>
<evidence type="ECO:0000256" key="2">
    <source>
        <dbReference type="ARBA" id="ARBA00012121"/>
    </source>
</evidence>
<gene>
    <name evidence="6 9" type="primary">cysC</name>
    <name evidence="9" type="ORF">ACFFJ8_15740</name>
</gene>
<evidence type="ECO:0000313" key="9">
    <source>
        <dbReference type="EMBL" id="MFC0392823.1"/>
    </source>
</evidence>
<keyword evidence="3 6" id="KW-0808">Transferase</keyword>
<dbReference type="Gene3D" id="3.40.50.300">
    <property type="entry name" value="P-loop containing nucleotide triphosphate hydrolases"/>
    <property type="match status" value="1"/>
</dbReference>
<evidence type="ECO:0000256" key="7">
    <source>
        <dbReference type="RuleBase" id="RU004347"/>
    </source>
</evidence>
<comment type="pathway">
    <text evidence="6 7">Sulfur metabolism; hydrogen sulfide biosynthesis; sulfite from sulfate: step 2/3.</text>
</comment>
<evidence type="ECO:0000259" key="8">
    <source>
        <dbReference type="Pfam" id="PF01583"/>
    </source>
</evidence>
<evidence type="ECO:0000256" key="1">
    <source>
        <dbReference type="ARBA" id="ARBA00001823"/>
    </source>
</evidence>
<dbReference type="NCBIfam" id="TIGR00455">
    <property type="entry name" value="apsK"/>
    <property type="match status" value="1"/>
</dbReference>
<evidence type="ECO:0000313" key="10">
    <source>
        <dbReference type="Proteomes" id="UP001589818"/>
    </source>
</evidence>
<dbReference type="EMBL" id="JBHLVF010000023">
    <property type="protein sequence ID" value="MFC0392823.1"/>
    <property type="molecule type" value="Genomic_DNA"/>
</dbReference>
<sequence>MSEKGGCVVWFTGLSGAGKTTTARELLQQLRAKGIKSELLDGDELRTGICKGLGFSREERMENIRRIVYVSELLARNGVIAIVSAITPYREMRDYARSAIANYAEVFVDCPLEECERRDVKGLYAKARNNEIERFTGISDPYEVPDHPEITLFSKDGSIQGNAHNVFEWLEQAGYLPLRKEEMV</sequence>
<evidence type="ECO:0000256" key="4">
    <source>
        <dbReference type="ARBA" id="ARBA00022741"/>
    </source>
</evidence>
<reference evidence="9 10" key="1">
    <citation type="submission" date="2024-09" db="EMBL/GenBank/DDBJ databases">
        <authorList>
            <person name="Sun Q."/>
            <person name="Mori K."/>
        </authorList>
    </citation>
    <scope>NUCLEOTIDE SEQUENCE [LARGE SCALE GENOMIC DNA]</scope>
    <source>
        <strain evidence="9 10">CCM 4839</strain>
    </source>
</reference>